<proteinExistence type="predicted"/>
<accession>A0ACC1J2H5</accession>
<dbReference type="Proteomes" id="UP001150603">
    <property type="component" value="Unassembled WGS sequence"/>
</dbReference>
<protein>
    <submittedName>
        <fullName evidence="1">TATA-binding protein-associated factor mot1</fullName>
    </submittedName>
</protein>
<dbReference type="EMBL" id="JANBPW010004407">
    <property type="protein sequence ID" value="KAJ1935033.1"/>
    <property type="molecule type" value="Genomic_DNA"/>
</dbReference>
<reference evidence="1" key="1">
    <citation type="submission" date="2022-07" db="EMBL/GenBank/DDBJ databases">
        <title>Phylogenomic reconstructions and comparative analyses of Kickxellomycotina fungi.</title>
        <authorList>
            <person name="Reynolds N.K."/>
            <person name="Stajich J.E."/>
            <person name="Barry K."/>
            <person name="Grigoriev I.V."/>
            <person name="Crous P."/>
            <person name="Smith M.E."/>
        </authorList>
    </citation>
    <scope>NUCLEOTIDE SEQUENCE</scope>
    <source>
        <strain evidence="1">NRRL 5244</strain>
    </source>
</reference>
<name>A0ACC1J2H5_9FUNG</name>
<gene>
    <name evidence="1" type="primary">MOT1_2</name>
    <name evidence="1" type="ORF">FBU59_005509</name>
</gene>
<organism evidence="1 2">
    <name type="scientific">Linderina macrospora</name>
    <dbReference type="NCBI Taxonomy" id="4868"/>
    <lineage>
        <taxon>Eukaryota</taxon>
        <taxon>Fungi</taxon>
        <taxon>Fungi incertae sedis</taxon>
        <taxon>Zoopagomycota</taxon>
        <taxon>Kickxellomycotina</taxon>
        <taxon>Kickxellomycetes</taxon>
        <taxon>Kickxellales</taxon>
        <taxon>Kickxellaceae</taxon>
        <taxon>Linderina</taxon>
    </lineage>
</organism>
<evidence type="ECO:0000313" key="1">
    <source>
        <dbReference type="EMBL" id="KAJ1935033.1"/>
    </source>
</evidence>
<evidence type="ECO:0000313" key="2">
    <source>
        <dbReference type="Proteomes" id="UP001150603"/>
    </source>
</evidence>
<sequence length="467" mass="51019">MSTRLDRLITLLDTGATPLVRSTAARQIGGIQKQHPSELFRLLARVYEYIGNRSWDTRIAAAQAFDAIAKEVSDWDPSSSSGGGDVKPAIVDDDFLTFSQFDVDSVIRHGRLLLASAGKEYDEDDSMEGLDAQARIAVQRAQIKKRLGLGAQFMDVDLLDDADLEAAQARKRKPAEPVKHEVAVEEPEIDMSKLSARERNRIKRKQRLDGKKKSKVDLGPKKTNGPSANTADTKAGVVSTTAVDITEQPGGDAIVVEAKKADSREALFAISEGSWPFESLVEILCIDLFDAKWEVRHGAGMALREIFKTHGHSAGMLAGLSSQENTKRNQQFLEDVCVRLMCVFTLDRFGDFVSDHVVAPVRETCAQTLGVVSQYLTQPVLVETQQALLQLVRRGAGDQASSVAPIWEARHSGLSGLRYVVAVRRDMASMLVTGTLDAALAGLRDHDDDVRSVSAETLLPLVDTLVT</sequence>
<comment type="caution">
    <text evidence="1">The sequence shown here is derived from an EMBL/GenBank/DDBJ whole genome shotgun (WGS) entry which is preliminary data.</text>
</comment>
<keyword evidence="2" id="KW-1185">Reference proteome</keyword>
<feature type="non-terminal residue" evidence="1">
    <location>
        <position position="467"/>
    </location>
</feature>